<dbReference type="SUPFAM" id="SSF82171">
    <property type="entry name" value="DPP6 N-terminal domain-like"/>
    <property type="match status" value="1"/>
</dbReference>
<gene>
    <name evidence="1" type="ORF">EZS27_002187</name>
</gene>
<accession>A0A5J4SZ09</accession>
<dbReference type="EMBL" id="SNRY01000028">
    <property type="protein sequence ID" value="KAA6350460.1"/>
    <property type="molecule type" value="Genomic_DNA"/>
</dbReference>
<comment type="caution">
    <text evidence="1">The sequence shown here is derived from an EMBL/GenBank/DDBJ whole genome shotgun (WGS) entry which is preliminary data.</text>
</comment>
<protein>
    <submittedName>
        <fullName evidence="1">Protein TolB</fullName>
    </submittedName>
</protein>
<evidence type="ECO:0000313" key="1">
    <source>
        <dbReference type="EMBL" id="KAA6350460.1"/>
    </source>
</evidence>
<sequence>MLPSAAYKYLFVFFAWLLVSGSLRAQFVDYGSDPARFKWNIVHTPHYTLVYPQGSDSTARRYVALLETIYPHLGKTIGMPKRKTFPVILHPANMLSNGMVAWAPRRMELITTPHPDMYPQSWDKQLTTHESRHVFQTDKLTRGIFIPLYYAVGEQAAGVSGFAVPKWFFEGDAVVSETALSSSGRGRLPEFNMIYRTQTVSGKSYTFDKWLLGSYKDYTGNYYTLGYALTAYARYRYGADIWDKVTNHYMQHIHAIPPFSKSLKHYTGTNTSELFNQTFSFLQDEWKRQDSVYISKTTGYEPVYVSPKDKQYTSYQYPQMADDSTIIAVKSSLRDINSLVALKDGKEKRLSYIGRISSRIVLKHHRVYWTEYVPGIRWAHENYSVVKYYDLKTKRIVTLTPHGRYLSPSVDAAGKTVAVSYVSESGVNQIVLIDANTGDRITHYDIPGNAFVKETAFGEDNSIIAVMLGDDGMHIRQLDRRTNLWKELLNAAYVNITAPVWRGGKLFFESGLNGINNIYCLDTKTLECYRLTLSRFGAFSPTLSADGKRLFYVDYQAKGHRIVSESPDSLDVEVADFTRPYRFTLAETISRQEQFNLDTAKLLSGDFNPKPYRRMPHLLKVHSWAPFFYDVNNLLNLQTDDLTTAVEPGAMILSQNTLNTAITQLGWYYAEGKHHGKLTFTYTGWYPVIRLNADYGGEAFNLMEAQAYIPFNLTRNHYISGWQPSVTYYYNNNRYRQYQSGKFCDFQYLLTELTYYRYRERSVQDIFPRWGGRIRLQHLRMPFNTENYGSLYAAQFTGYLPGLIPNNGFMLRFGYQYQNVEGKALYIPIQLVSAPRGHYYNYTTYRLLAFKSDYSFNIFHPDCSIGWLAYIKRIRSNVFYDYSLNQADKGSNWTMQSSYGTDVIFDWNALQTEFPLSTSIRVIKPVQDSGIRSELLFSISF</sequence>
<dbReference type="AlphaFoldDB" id="A0A5J4SZ09"/>
<proteinExistence type="predicted"/>
<reference evidence="1" key="1">
    <citation type="submission" date="2019-03" db="EMBL/GenBank/DDBJ databases">
        <title>Single cell metagenomics reveals metabolic interactions within the superorganism composed of flagellate Streblomastix strix and complex community of Bacteroidetes bacteria on its surface.</title>
        <authorList>
            <person name="Treitli S.C."/>
            <person name="Kolisko M."/>
            <person name="Husnik F."/>
            <person name="Keeling P."/>
            <person name="Hampl V."/>
        </authorList>
    </citation>
    <scope>NUCLEOTIDE SEQUENCE</scope>
    <source>
        <strain evidence="1">STM</strain>
    </source>
</reference>
<dbReference type="PANTHER" id="PTHR36842">
    <property type="entry name" value="PROTEIN TOLB HOMOLOG"/>
    <property type="match status" value="1"/>
</dbReference>
<dbReference type="InterPro" id="IPR011042">
    <property type="entry name" value="6-blade_b-propeller_TolB-like"/>
</dbReference>
<name>A0A5J4SZ09_9ZZZZ</name>
<organism evidence="1">
    <name type="scientific">termite gut metagenome</name>
    <dbReference type="NCBI Taxonomy" id="433724"/>
    <lineage>
        <taxon>unclassified sequences</taxon>
        <taxon>metagenomes</taxon>
        <taxon>organismal metagenomes</taxon>
    </lineage>
</organism>
<dbReference type="Gene3D" id="2.120.10.30">
    <property type="entry name" value="TolB, C-terminal domain"/>
    <property type="match status" value="1"/>
</dbReference>